<comment type="subcellular location">
    <subcellularLocation>
        <location evidence="1">Membrane</location>
        <topology evidence="1">Multi-pass membrane protein</topology>
    </subcellularLocation>
</comment>
<keyword evidence="4" id="KW-0125">Carotenoid biosynthesis</keyword>
<comment type="pathway">
    <text evidence="2">Carotenoid biosynthesis.</text>
</comment>
<evidence type="ECO:0000256" key="5">
    <source>
        <dbReference type="ARBA" id="ARBA00022989"/>
    </source>
</evidence>
<name>A0A6J7SES2_9ZZZZ</name>
<dbReference type="AlphaFoldDB" id="A0A6J7SES2"/>
<keyword evidence="5 8" id="KW-1133">Transmembrane helix</keyword>
<gene>
    <name evidence="10" type="ORF">UFOPK2593_00099</name>
    <name evidence="11" type="ORF">UFOPK2894_01621</name>
    <name evidence="12" type="ORF">UFOPK3492_01280</name>
    <name evidence="13" type="ORF">UFOPK4234_01021</name>
    <name evidence="14" type="ORF">UFOPK4295_00062</name>
</gene>
<evidence type="ECO:0000256" key="7">
    <source>
        <dbReference type="ARBA" id="ARBA00023235"/>
    </source>
</evidence>
<keyword evidence="7" id="KW-0413">Isomerase</keyword>
<evidence type="ECO:0000256" key="6">
    <source>
        <dbReference type="ARBA" id="ARBA00023136"/>
    </source>
</evidence>
<feature type="transmembrane region" description="Helical" evidence="8">
    <location>
        <begin position="71"/>
        <end position="88"/>
    </location>
</feature>
<dbReference type="GO" id="GO:0016020">
    <property type="term" value="C:membrane"/>
    <property type="evidence" value="ECO:0007669"/>
    <property type="project" value="UniProtKB-SubCell"/>
</dbReference>
<dbReference type="GO" id="GO:0016117">
    <property type="term" value="P:carotenoid biosynthetic process"/>
    <property type="evidence" value="ECO:0007669"/>
    <property type="project" value="UniProtKB-KW"/>
</dbReference>
<dbReference type="EMBL" id="CAFBMD010000140">
    <property type="protein sequence ID" value="CAB4907434.1"/>
    <property type="molecule type" value="Genomic_DNA"/>
</dbReference>
<dbReference type="EMBL" id="CAEZZQ010000166">
    <property type="protein sequence ID" value="CAB4788218.1"/>
    <property type="molecule type" value="Genomic_DNA"/>
</dbReference>
<dbReference type="InterPro" id="IPR017825">
    <property type="entry name" value="Lycopene_cyclase_dom"/>
</dbReference>
<dbReference type="Pfam" id="PF18916">
    <property type="entry name" value="Lycopene_cyc"/>
    <property type="match status" value="1"/>
</dbReference>
<reference evidence="13" key="1">
    <citation type="submission" date="2020-05" db="EMBL/GenBank/DDBJ databases">
        <authorList>
            <person name="Chiriac C."/>
            <person name="Salcher M."/>
            <person name="Ghai R."/>
            <person name="Kavagutti S V."/>
        </authorList>
    </citation>
    <scope>NUCLEOTIDE SEQUENCE</scope>
</reference>
<keyword evidence="3 8" id="KW-0812">Transmembrane</keyword>
<organism evidence="13">
    <name type="scientific">freshwater metagenome</name>
    <dbReference type="NCBI Taxonomy" id="449393"/>
    <lineage>
        <taxon>unclassified sequences</taxon>
        <taxon>metagenomes</taxon>
        <taxon>ecological metagenomes</taxon>
    </lineage>
</organism>
<sequence>MTSLVLVVAILWDLVIVRTRLLGRRVFWAGYAIILAFQLLINGWLTYNNVFLYDESAILGMRVLYQPVEDLAFGFSLVLTVQSMWVFLGRRGIRN</sequence>
<protein>
    <submittedName>
        <fullName evidence="13">Unannotated protein</fullName>
    </submittedName>
</protein>
<evidence type="ECO:0000259" key="9">
    <source>
        <dbReference type="Pfam" id="PF18916"/>
    </source>
</evidence>
<dbReference type="NCBIfam" id="TIGR03462">
    <property type="entry name" value="CarR_dom_SF"/>
    <property type="match status" value="1"/>
</dbReference>
<dbReference type="GO" id="GO:0016872">
    <property type="term" value="F:intramolecular lyase activity"/>
    <property type="evidence" value="ECO:0007669"/>
    <property type="project" value="InterPro"/>
</dbReference>
<accession>A0A6J7SES2</accession>
<evidence type="ECO:0000256" key="2">
    <source>
        <dbReference type="ARBA" id="ARBA00004829"/>
    </source>
</evidence>
<dbReference type="GO" id="GO:0045436">
    <property type="term" value="F:lycopene beta cyclase activity"/>
    <property type="evidence" value="ECO:0007669"/>
    <property type="project" value="UniProtKB-ARBA"/>
</dbReference>
<evidence type="ECO:0000313" key="10">
    <source>
        <dbReference type="EMBL" id="CAB4691776.1"/>
    </source>
</evidence>
<evidence type="ECO:0000313" key="13">
    <source>
        <dbReference type="EMBL" id="CAB5039824.1"/>
    </source>
</evidence>
<dbReference type="GO" id="GO:0016120">
    <property type="term" value="P:carotene biosynthetic process"/>
    <property type="evidence" value="ECO:0007669"/>
    <property type="project" value="UniProtKB-ARBA"/>
</dbReference>
<feature type="domain" description="Lycopene cyclase" evidence="9">
    <location>
        <begin position="4"/>
        <end position="83"/>
    </location>
</feature>
<evidence type="ECO:0000313" key="12">
    <source>
        <dbReference type="EMBL" id="CAB4907434.1"/>
    </source>
</evidence>
<evidence type="ECO:0000313" key="14">
    <source>
        <dbReference type="EMBL" id="CAB5044017.1"/>
    </source>
</evidence>
<evidence type="ECO:0000256" key="4">
    <source>
        <dbReference type="ARBA" id="ARBA00022746"/>
    </source>
</evidence>
<proteinExistence type="predicted"/>
<evidence type="ECO:0000256" key="1">
    <source>
        <dbReference type="ARBA" id="ARBA00004141"/>
    </source>
</evidence>
<feature type="transmembrane region" description="Helical" evidence="8">
    <location>
        <begin position="26"/>
        <end position="45"/>
    </location>
</feature>
<keyword evidence="6 8" id="KW-0472">Membrane</keyword>
<evidence type="ECO:0000256" key="3">
    <source>
        <dbReference type="ARBA" id="ARBA00022692"/>
    </source>
</evidence>
<evidence type="ECO:0000256" key="8">
    <source>
        <dbReference type="SAM" id="Phobius"/>
    </source>
</evidence>
<dbReference type="EMBL" id="CAFBQA010000056">
    <property type="protein sequence ID" value="CAB5039824.1"/>
    <property type="molecule type" value="Genomic_DNA"/>
</dbReference>
<evidence type="ECO:0000313" key="11">
    <source>
        <dbReference type="EMBL" id="CAB4788218.1"/>
    </source>
</evidence>
<dbReference type="EMBL" id="CAFBQF010000001">
    <property type="protein sequence ID" value="CAB5044017.1"/>
    <property type="molecule type" value="Genomic_DNA"/>
</dbReference>
<dbReference type="EMBL" id="CAEZXW010000003">
    <property type="protein sequence ID" value="CAB4691776.1"/>
    <property type="molecule type" value="Genomic_DNA"/>
</dbReference>